<feature type="transmembrane region" description="Helical" evidence="1">
    <location>
        <begin position="72"/>
        <end position="95"/>
    </location>
</feature>
<feature type="transmembrane region" description="Helical" evidence="1">
    <location>
        <begin position="206"/>
        <end position="239"/>
    </location>
</feature>
<sequence length="442" mass="47600">MSTTSENARRRLGALLRSADFARVYTLTVFATIIGSPFIEAVAGYVPLVTAVVGLCGIGAGVLFSRRAEISWLRLVPTTLLIFLVWALTSVAWSTDAGMSFWRWLSTLAIAFLAVTIGHIRDTLQTVRALGDVARVLLVLSLALEVLAGILFDTAFEFLAIQGNIAQLGPIQGIFGTRNMLGFVAVIAVITFVIEWRTHSVRPEVSLASILLGTAMALLSASPTVFVVAAAVAVAAGALQLVRTADPARRAALQWGLAALVATGGIVLYALRGRIVAALGAADDLSMRTTLWDLLQFYARRRPVQGWGWFGAWAPDEQPFLTLNLLLGQRHTTALNAYMDVLLQVGWAGFVILIAFGGIALVRSWLDASQRRSPVYGWTPLLLVALATVSLFESFALFGAGWLLLVLATVRAGQSRSWRRSIRVPEPDQDLPRSQETSGSAG</sequence>
<organism evidence="3 5">
    <name type="scientific">Microbacterium saccharophilum</name>
    <dbReference type="NCBI Taxonomy" id="1213358"/>
    <lineage>
        <taxon>Bacteria</taxon>
        <taxon>Bacillati</taxon>
        <taxon>Actinomycetota</taxon>
        <taxon>Actinomycetes</taxon>
        <taxon>Micrococcales</taxon>
        <taxon>Microbacteriaceae</taxon>
        <taxon>Microbacterium</taxon>
    </lineage>
</organism>
<feature type="transmembrane region" description="Helical" evidence="1">
    <location>
        <begin position="21"/>
        <end position="39"/>
    </location>
</feature>
<evidence type="ECO:0000313" key="2">
    <source>
        <dbReference type="EMBL" id="SFI64123.1"/>
    </source>
</evidence>
<feature type="transmembrane region" description="Helical" evidence="1">
    <location>
        <begin position="101"/>
        <end position="120"/>
    </location>
</feature>
<keyword evidence="1" id="KW-0812">Transmembrane</keyword>
<dbReference type="Proteomes" id="UP000198702">
    <property type="component" value="Unassembled WGS sequence"/>
</dbReference>
<dbReference type="Proteomes" id="UP000321949">
    <property type="component" value="Unassembled WGS sequence"/>
</dbReference>
<evidence type="ECO:0000256" key="1">
    <source>
        <dbReference type="SAM" id="Phobius"/>
    </source>
</evidence>
<dbReference type="PANTHER" id="PTHR37422:SF17">
    <property type="entry name" value="O-ANTIGEN LIGASE"/>
    <property type="match status" value="1"/>
</dbReference>
<feature type="transmembrane region" description="Helical" evidence="1">
    <location>
        <begin position="251"/>
        <end position="271"/>
    </location>
</feature>
<feature type="transmembrane region" description="Helical" evidence="1">
    <location>
        <begin position="45"/>
        <end position="65"/>
    </location>
</feature>
<name>A0A5C8IBJ5_9MICO</name>
<dbReference type="EMBL" id="FOQZ01000004">
    <property type="protein sequence ID" value="SFI64123.1"/>
    <property type="molecule type" value="Genomic_DNA"/>
</dbReference>
<dbReference type="InterPro" id="IPR051533">
    <property type="entry name" value="WaaL-like"/>
</dbReference>
<dbReference type="AlphaFoldDB" id="A0A5C8IBJ5"/>
<feature type="transmembrane region" description="Helical" evidence="1">
    <location>
        <begin position="382"/>
        <end position="410"/>
    </location>
</feature>
<keyword evidence="1" id="KW-0472">Membrane</keyword>
<dbReference type="EMBL" id="VRSX01000001">
    <property type="protein sequence ID" value="TXK15654.1"/>
    <property type="molecule type" value="Genomic_DNA"/>
</dbReference>
<keyword evidence="5" id="KW-1185">Reference proteome</keyword>
<dbReference type="RefSeq" id="WP_092897024.1">
    <property type="nucleotide sequence ID" value="NZ_BKAH01000005.1"/>
</dbReference>
<feature type="transmembrane region" description="Helical" evidence="1">
    <location>
        <begin position="341"/>
        <end position="362"/>
    </location>
</feature>
<feature type="transmembrane region" description="Helical" evidence="1">
    <location>
        <begin position="172"/>
        <end position="194"/>
    </location>
</feature>
<keyword evidence="1" id="KW-1133">Transmembrane helix</keyword>
<dbReference type="PANTHER" id="PTHR37422">
    <property type="entry name" value="TEICHURONIC ACID BIOSYNTHESIS PROTEIN TUAE"/>
    <property type="match status" value="1"/>
</dbReference>
<feature type="transmembrane region" description="Helical" evidence="1">
    <location>
        <begin position="132"/>
        <end position="152"/>
    </location>
</feature>
<gene>
    <name evidence="3" type="ORF">FVP74_04525</name>
    <name evidence="2" type="ORF">SAMN04487751_2443</name>
</gene>
<evidence type="ECO:0000313" key="3">
    <source>
        <dbReference type="EMBL" id="TXK15654.1"/>
    </source>
</evidence>
<protein>
    <submittedName>
        <fullName evidence="2 3">O-antigen ligase</fullName>
    </submittedName>
</protein>
<proteinExistence type="predicted"/>
<dbReference type="GO" id="GO:0016874">
    <property type="term" value="F:ligase activity"/>
    <property type="evidence" value="ECO:0007669"/>
    <property type="project" value="UniProtKB-KW"/>
</dbReference>
<comment type="caution">
    <text evidence="3">The sequence shown here is derived from an EMBL/GenBank/DDBJ whole genome shotgun (WGS) entry which is preliminary data.</text>
</comment>
<keyword evidence="3" id="KW-0436">Ligase</keyword>
<evidence type="ECO:0000313" key="4">
    <source>
        <dbReference type="Proteomes" id="UP000198702"/>
    </source>
</evidence>
<reference evidence="3 5" key="2">
    <citation type="submission" date="2019-08" db="EMBL/GenBank/DDBJ databases">
        <authorList>
            <person name="Dong K."/>
        </authorList>
    </citation>
    <scope>NUCLEOTIDE SEQUENCE [LARGE SCALE GENOMIC DNA]</scope>
    <source>
        <strain evidence="3 5">K-1</strain>
    </source>
</reference>
<evidence type="ECO:0000313" key="5">
    <source>
        <dbReference type="Proteomes" id="UP000321949"/>
    </source>
</evidence>
<reference evidence="2 4" key="1">
    <citation type="submission" date="2016-10" db="EMBL/GenBank/DDBJ databases">
        <authorList>
            <person name="Varghese N."/>
            <person name="Submissions S."/>
        </authorList>
    </citation>
    <scope>NUCLEOTIDE SEQUENCE [LARGE SCALE GENOMIC DNA]</scope>
    <source>
        <strain evidence="2 4">UNC380MFSha3.1</strain>
    </source>
</reference>
<accession>A0A5C8IBJ5</accession>
<dbReference type="OrthoDB" id="5123754at2"/>